<dbReference type="FunFam" id="3.30.310.10:FF:000002">
    <property type="entry name" value="TATA-box-binding protein 2"/>
    <property type="match status" value="1"/>
</dbReference>
<evidence type="ECO:0000256" key="2">
    <source>
        <dbReference type="ARBA" id="ARBA00005560"/>
    </source>
</evidence>
<dbReference type="EMBL" id="NEVH01021216">
    <property type="protein sequence ID" value="PNF19801.1"/>
    <property type="molecule type" value="Genomic_DNA"/>
</dbReference>
<evidence type="ECO:0000256" key="8">
    <source>
        <dbReference type="ARBA" id="ARBA00033017"/>
    </source>
</evidence>
<feature type="region of interest" description="Disordered" evidence="12">
    <location>
        <begin position="1"/>
        <end position="50"/>
    </location>
</feature>
<dbReference type="InParanoid" id="A0A2J7PTZ0"/>
<keyword evidence="4" id="KW-0238">DNA-binding</keyword>
<dbReference type="PROSITE" id="PS00351">
    <property type="entry name" value="TFIID"/>
    <property type="match status" value="1"/>
</dbReference>
<protein>
    <recommendedName>
        <fullName evidence="3">TATA-box-binding protein</fullName>
    </recommendedName>
    <alternativeName>
        <fullName evidence="7">TATA sequence-binding protein</fullName>
    </alternativeName>
    <alternativeName>
        <fullName evidence="10">TATA-binding factor</fullName>
    </alternativeName>
    <alternativeName>
        <fullName evidence="8">TATA-box factor</fullName>
    </alternativeName>
    <alternativeName>
        <fullName evidence="11">Transcription initiation factor TFIID TBP subunit</fullName>
    </alternativeName>
</protein>
<dbReference type="PANTHER" id="PTHR10126">
    <property type="entry name" value="TATA-BOX BINDING PROTEIN"/>
    <property type="match status" value="1"/>
</dbReference>
<dbReference type="Proteomes" id="UP000235965">
    <property type="component" value="Unassembled WGS sequence"/>
</dbReference>
<evidence type="ECO:0000256" key="4">
    <source>
        <dbReference type="ARBA" id="ARBA00023125"/>
    </source>
</evidence>
<evidence type="ECO:0000256" key="11">
    <source>
        <dbReference type="ARBA" id="ARBA00042691"/>
    </source>
</evidence>
<keyword evidence="5" id="KW-0804">Transcription</keyword>
<dbReference type="InterPro" id="IPR012295">
    <property type="entry name" value="TBP_dom_sf"/>
</dbReference>
<evidence type="ECO:0000256" key="10">
    <source>
        <dbReference type="ARBA" id="ARBA00042653"/>
    </source>
</evidence>
<dbReference type="PRINTS" id="PR00686">
    <property type="entry name" value="TIFACTORIID"/>
</dbReference>
<evidence type="ECO:0000256" key="1">
    <source>
        <dbReference type="ARBA" id="ARBA00004123"/>
    </source>
</evidence>
<dbReference type="OrthoDB" id="2127950at2759"/>
<dbReference type="Pfam" id="PF00352">
    <property type="entry name" value="TBP"/>
    <property type="match status" value="2"/>
</dbReference>
<dbReference type="CDD" id="cd04516">
    <property type="entry name" value="TBP_eukaryotes"/>
    <property type="match status" value="1"/>
</dbReference>
<evidence type="ECO:0000256" key="12">
    <source>
        <dbReference type="SAM" id="MobiDB-lite"/>
    </source>
</evidence>
<dbReference type="AlphaFoldDB" id="A0A2J7PTZ0"/>
<dbReference type="GO" id="GO:0005634">
    <property type="term" value="C:nucleus"/>
    <property type="evidence" value="ECO:0007669"/>
    <property type="project" value="UniProtKB-SubCell"/>
</dbReference>
<dbReference type="GO" id="GO:0006352">
    <property type="term" value="P:DNA-templated transcription initiation"/>
    <property type="evidence" value="ECO:0007669"/>
    <property type="project" value="InterPro"/>
</dbReference>
<evidence type="ECO:0000313" key="14">
    <source>
        <dbReference type="Proteomes" id="UP000235965"/>
    </source>
</evidence>
<dbReference type="InterPro" id="IPR030491">
    <property type="entry name" value="TBP_CS"/>
</dbReference>
<evidence type="ECO:0000313" key="13">
    <source>
        <dbReference type="EMBL" id="PNF19801.1"/>
    </source>
</evidence>
<dbReference type="InterPro" id="IPR033710">
    <property type="entry name" value="TBP_eukaryotic"/>
</dbReference>
<gene>
    <name evidence="13" type="primary">Tbp_0</name>
    <name evidence="13" type="ORF">B7P43_G14302</name>
</gene>
<dbReference type="GO" id="GO:0042797">
    <property type="term" value="P:tRNA transcription by RNA polymerase III"/>
    <property type="evidence" value="ECO:0007669"/>
    <property type="project" value="UniProtKB-ARBA"/>
</dbReference>
<keyword evidence="6" id="KW-0539">Nucleus</keyword>
<dbReference type="InterPro" id="IPR000814">
    <property type="entry name" value="TBP"/>
</dbReference>
<dbReference type="Gene3D" id="3.30.310.10">
    <property type="entry name" value="TATA-Binding Protein"/>
    <property type="match status" value="2"/>
</dbReference>
<comment type="function">
    <text evidence="9">General transcription factor that functions at the core of the DNA-binding multiprotein factor TFIID. Binding of TFIID to the TATA box is the initial transcriptional step of the pre-initiation complex (PIC), playing a role in the activation of eukaryotic genes transcribed by RNA polymerase II.</text>
</comment>
<dbReference type="SUPFAM" id="SSF55945">
    <property type="entry name" value="TATA-box binding protein-like"/>
    <property type="match status" value="2"/>
</dbReference>
<dbReference type="HAMAP" id="MF_00408">
    <property type="entry name" value="TATA_bind_prot_arch"/>
    <property type="match status" value="1"/>
</dbReference>
<comment type="caution">
    <text evidence="13">The sequence shown here is derived from an EMBL/GenBank/DDBJ whole genome shotgun (WGS) entry which is preliminary data.</text>
</comment>
<dbReference type="GO" id="GO:0000992">
    <property type="term" value="F:RNA polymerase III cis-regulatory region sequence-specific DNA binding"/>
    <property type="evidence" value="ECO:0007669"/>
    <property type="project" value="UniProtKB-ARBA"/>
</dbReference>
<dbReference type="GO" id="GO:0001092">
    <property type="term" value="F:TFIIA-class transcription factor complex binding"/>
    <property type="evidence" value="ECO:0007669"/>
    <property type="project" value="UniProtKB-ARBA"/>
</dbReference>
<comment type="similarity">
    <text evidence="2">Belongs to the TBP family.</text>
</comment>
<dbReference type="GO" id="GO:0000978">
    <property type="term" value="F:RNA polymerase II cis-regulatory region sequence-specific DNA binding"/>
    <property type="evidence" value="ECO:0007669"/>
    <property type="project" value="UniProtKB-ARBA"/>
</dbReference>
<feature type="compositionally biased region" description="Polar residues" evidence="12">
    <location>
        <begin position="12"/>
        <end position="29"/>
    </location>
</feature>
<evidence type="ECO:0000256" key="9">
    <source>
        <dbReference type="ARBA" id="ARBA00037612"/>
    </source>
</evidence>
<evidence type="ECO:0000256" key="7">
    <source>
        <dbReference type="ARBA" id="ARBA00030739"/>
    </source>
</evidence>
<dbReference type="STRING" id="105785.A0A2J7PTZ0"/>
<accession>A0A2J7PTZ0</accession>
<sequence length="242" mass="27166">MAETDKRGIESSKVQSVEHFTSPQHTVTSRVMPPPSSNAVPRPSTHVAPHSLITPQTPVTGDPGLVPTLQNVVSTVNLACPLDLMKINFRTRNSEYNPSRFSGIVMRIREPHTTALLFRSGKMVITGARNEADSRLAARKYARIIQKLGFPVQFLDFKIQNIVGTCDVRFPIRVEGLNQVHGQFSSYEPELFPGLIYRMVKPRVVLLIFVNGKLVMTGARTREDLQEALDNIYPILRSYKKQ</sequence>
<reference evidence="13 14" key="1">
    <citation type="submission" date="2017-12" db="EMBL/GenBank/DDBJ databases">
        <title>Hemimetabolous genomes reveal molecular basis of termite eusociality.</title>
        <authorList>
            <person name="Harrison M.C."/>
            <person name="Jongepier E."/>
            <person name="Robertson H.M."/>
            <person name="Arning N."/>
            <person name="Bitard-Feildel T."/>
            <person name="Chao H."/>
            <person name="Childers C.P."/>
            <person name="Dinh H."/>
            <person name="Doddapaneni H."/>
            <person name="Dugan S."/>
            <person name="Gowin J."/>
            <person name="Greiner C."/>
            <person name="Han Y."/>
            <person name="Hu H."/>
            <person name="Hughes D.S.T."/>
            <person name="Huylmans A.-K."/>
            <person name="Kemena C."/>
            <person name="Kremer L.P.M."/>
            <person name="Lee S.L."/>
            <person name="Lopez-Ezquerra A."/>
            <person name="Mallet L."/>
            <person name="Monroy-Kuhn J.M."/>
            <person name="Moser A."/>
            <person name="Murali S.C."/>
            <person name="Muzny D.M."/>
            <person name="Otani S."/>
            <person name="Piulachs M.-D."/>
            <person name="Poelchau M."/>
            <person name="Qu J."/>
            <person name="Schaub F."/>
            <person name="Wada-Katsumata A."/>
            <person name="Worley K.C."/>
            <person name="Xie Q."/>
            <person name="Ylla G."/>
            <person name="Poulsen M."/>
            <person name="Gibbs R.A."/>
            <person name="Schal C."/>
            <person name="Richards S."/>
            <person name="Belles X."/>
            <person name="Korb J."/>
            <person name="Bornberg-Bauer E."/>
        </authorList>
    </citation>
    <scope>NUCLEOTIDE SEQUENCE [LARGE SCALE GENOMIC DNA]</scope>
    <source>
        <tissue evidence="13">Whole body</tissue>
    </source>
</reference>
<evidence type="ECO:0000256" key="5">
    <source>
        <dbReference type="ARBA" id="ARBA00023163"/>
    </source>
</evidence>
<name>A0A2J7PTZ0_9NEOP</name>
<evidence type="ECO:0000256" key="3">
    <source>
        <dbReference type="ARBA" id="ARBA00021962"/>
    </source>
</evidence>
<proteinExistence type="inferred from homology"/>
<dbReference type="FunFam" id="3.30.310.10:FF:000001">
    <property type="entry name" value="TATA-box-binding protein 2"/>
    <property type="match status" value="1"/>
</dbReference>
<organism evidence="13 14">
    <name type="scientific">Cryptotermes secundus</name>
    <dbReference type="NCBI Taxonomy" id="105785"/>
    <lineage>
        <taxon>Eukaryota</taxon>
        <taxon>Metazoa</taxon>
        <taxon>Ecdysozoa</taxon>
        <taxon>Arthropoda</taxon>
        <taxon>Hexapoda</taxon>
        <taxon>Insecta</taxon>
        <taxon>Pterygota</taxon>
        <taxon>Neoptera</taxon>
        <taxon>Polyneoptera</taxon>
        <taxon>Dictyoptera</taxon>
        <taxon>Blattodea</taxon>
        <taxon>Blattoidea</taxon>
        <taxon>Termitoidae</taxon>
        <taxon>Kalotermitidae</taxon>
        <taxon>Cryptotermitinae</taxon>
        <taxon>Cryptotermes</taxon>
    </lineage>
</organism>
<evidence type="ECO:0000256" key="6">
    <source>
        <dbReference type="ARBA" id="ARBA00023242"/>
    </source>
</evidence>
<comment type="subcellular location">
    <subcellularLocation>
        <location evidence="1">Nucleus</location>
    </subcellularLocation>
</comment>
<feature type="compositionally biased region" description="Basic and acidic residues" evidence="12">
    <location>
        <begin position="1"/>
        <end position="10"/>
    </location>
</feature>
<keyword evidence="14" id="KW-1185">Reference proteome</keyword>